<name>A0A016UFS1_9BILA</name>
<dbReference type="AlphaFoldDB" id="A0A016UFS1"/>
<gene>
    <name evidence="2" type="primary">Acey_s0042.g509</name>
    <name evidence="2" type="ORF">Y032_0042g509</name>
</gene>
<dbReference type="Proteomes" id="UP000024635">
    <property type="component" value="Unassembled WGS sequence"/>
</dbReference>
<keyword evidence="1" id="KW-1133">Transmembrane helix</keyword>
<organism evidence="2 3">
    <name type="scientific">Ancylostoma ceylanicum</name>
    <dbReference type="NCBI Taxonomy" id="53326"/>
    <lineage>
        <taxon>Eukaryota</taxon>
        <taxon>Metazoa</taxon>
        <taxon>Ecdysozoa</taxon>
        <taxon>Nematoda</taxon>
        <taxon>Chromadorea</taxon>
        <taxon>Rhabditida</taxon>
        <taxon>Rhabditina</taxon>
        <taxon>Rhabditomorpha</taxon>
        <taxon>Strongyloidea</taxon>
        <taxon>Ancylostomatidae</taxon>
        <taxon>Ancylostomatinae</taxon>
        <taxon>Ancylostoma</taxon>
    </lineage>
</organism>
<keyword evidence="1" id="KW-0472">Membrane</keyword>
<dbReference type="EMBL" id="JARK01001378">
    <property type="protein sequence ID" value="EYC13761.1"/>
    <property type="molecule type" value="Genomic_DNA"/>
</dbReference>
<keyword evidence="3" id="KW-1185">Reference proteome</keyword>
<sequence length="79" mass="9446">MLDETDVSLTFYFLRLCSYFLKIKFASYVNISLKYWTTIRIFGLFKIFVCSNIRIFGLFRIFAYSNIRVFEKNISNATL</sequence>
<evidence type="ECO:0000313" key="3">
    <source>
        <dbReference type="Proteomes" id="UP000024635"/>
    </source>
</evidence>
<protein>
    <submittedName>
        <fullName evidence="2">Uncharacterized protein</fullName>
    </submittedName>
</protein>
<keyword evidence="1" id="KW-0812">Transmembrane</keyword>
<evidence type="ECO:0000256" key="1">
    <source>
        <dbReference type="SAM" id="Phobius"/>
    </source>
</evidence>
<reference evidence="3" key="1">
    <citation type="journal article" date="2015" name="Nat. Genet.">
        <title>The genome and transcriptome of the zoonotic hookworm Ancylostoma ceylanicum identify infection-specific gene families.</title>
        <authorList>
            <person name="Schwarz E.M."/>
            <person name="Hu Y."/>
            <person name="Antoshechkin I."/>
            <person name="Miller M.M."/>
            <person name="Sternberg P.W."/>
            <person name="Aroian R.V."/>
        </authorList>
    </citation>
    <scope>NUCLEOTIDE SEQUENCE</scope>
    <source>
        <strain evidence="3">HY135</strain>
    </source>
</reference>
<feature type="transmembrane region" description="Helical" evidence="1">
    <location>
        <begin position="43"/>
        <end position="63"/>
    </location>
</feature>
<comment type="caution">
    <text evidence="2">The sequence shown here is derived from an EMBL/GenBank/DDBJ whole genome shotgun (WGS) entry which is preliminary data.</text>
</comment>
<accession>A0A016UFS1</accession>
<proteinExistence type="predicted"/>
<evidence type="ECO:0000313" key="2">
    <source>
        <dbReference type="EMBL" id="EYC13761.1"/>
    </source>
</evidence>